<evidence type="ECO:0000313" key="3">
    <source>
        <dbReference type="Proteomes" id="UP000242474"/>
    </source>
</evidence>
<dbReference type="Proteomes" id="UP000242474">
    <property type="component" value="Unassembled WGS sequence"/>
</dbReference>
<organism evidence="2 3">
    <name type="scientific">Coemansia reversa (strain ATCC 12441 / NRRL 1564)</name>
    <dbReference type="NCBI Taxonomy" id="763665"/>
    <lineage>
        <taxon>Eukaryota</taxon>
        <taxon>Fungi</taxon>
        <taxon>Fungi incertae sedis</taxon>
        <taxon>Zoopagomycota</taxon>
        <taxon>Kickxellomycotina</taxon>
        <taxon>Kickxellomycetes</taxon>
        <taxon>Kickxellales</taxon>
        <taxon>Kickxellaceae</taxon>
        <taxon>Coemansia</taxon>
    </lineage>
</organism>
<feature type="compositionally biased region" description="Basic and acidic residues" evidence="1">
    <location>
        <begin position="130"/>
        <end position="143"/>
    </location>
</feature>
<dbReference type="OrthoDB" id="5588050at2759"/>
<name>A0A2G5BKV4_COERN</name>
<evidence type="ECO:0000313" key="2">
    <source>
        <dbReference type="EMBL" id="PIA19621.1"/>
    </source>
</evidence>
<feature type="compositionally biased region" description="Low complexity" evidence="1">
    <location>
        <begin position="171"/>
        <end position="183"/>
    </location>
</feature>
<feature type="compositionally biased region" description="Polar residues" evidence="1">
    <location>
        <begin position="184"/>
        <end position="200"/>
    </location>
</feature>
<feature type="region of interest" description="Disordered" evidence="1">
    <location>
        <begin position="60"/>
        <end position="200"/>
    </location>
</feature>
<feature type="compositionally biased region" description="Basic and acidic residues" evidence="1">
    <location>
        <begin position="98"/>
        <end position="113"/>
    </location>
</feature>
<feature type="compositionally biased region" description="Polar residues" evidence="1">
    <location>
        <begin position="63"/>
        <end position="80"/>
    </location>
</feature>
<protein>
    <submittedName>
        <fullName evidence="2">Uncharacterized protein</fullName>
    </submittedName>
</protein>
<accession>A0A2G5BKV4</accession>
<gene>
    <name evidence="2" type="ORF">COEREDRAFT_90332</name>
</gene>
<dbReference type="AlphaFoldDB" id="A0A2G5BKV4"/>
<dbReference type="EMBL" id="KZ303486">
    <property type="protein sequence ID" value="PIA19621.1"/>
    <property type="molecule type" value="Genomic_DNA"/>
</dbReference>
<feature type="compositionally biased region" description="Basic residues" evidence="1">
    <location>
        <begin position="144"/>
        <end position="170"/>
    </location>
</feature>
<evidence type="ECO:0000256" key="1">
    <source>
        <dbReference type="SAM" id="MobiDB-lite"/>
    </source>
</evidence>
<reference evidence="2 3" key="1">
    <citation type="journal article" date="2015" name="Genome Biol. Evol.">
        <title>Phylogenomic analyses indicate that early fungi evolved digesting cell walls of algal ancestors of land plants.</title>
        <authorList>
            <person name="Chang Y."/>
            <person name="Wang S."/>
            <person name="Sekimoto S."/>
            <person name="Aerts A.L."/>
            <person name="Choi C."/>
            <person name="Clum A."/>
            <person name="LaButti K.M."/>
            <person name="Lindquist E.A."/>
            <person name="Yee Ngan C."/>
            <person name="Ohm R.A."/>
            <person name="Salamov A.A."/>
            <person name="Grigoriev I.V."/>
            <person name="Spatafora J.W."/>
            <person name="Berbee M.L."/>
        </authorList>
    </citation>
    <scope>NUCLEOTIDE SEQUENCE [LARGE SCALE GENOMIC DNA]</scope>
    <source>
        <strain evidence="2 3">NRRL 1564</strain>
    </source>
</reference>
<keyword evidence="3" id="KW-1185">Reference proteome</keyword>
<sequence length="200" mass="21780">MSSTGVANLALVRRLLRHHTQDEDQVIEQLIQWMSNDNATVDQWWAEDGPADYDGSVVPDPPSTSNTAIPATSAEPSIENSAEFARGSSNENKQVGIEGEKVDNQDETVKGLDIEVDEEPENVANNIAEDIPKPAKQQPDHHPKGAARRKKAQTKKQRKEAAKLKKRHAAKAAAAGVANADSASTSADHNLSQQMNRIYI</sequence>
<proteinExistence type="predicted"/>